<evidence type="ECO:0000256" key="1">
    <source>
        <dbReference type="SAM" id="MobiDB-lite"/>
    </source>
</evidence>
<feature type="compositionally biased region" description="Polar residues" evidence="1">
    <location>
        <begin position="251"/>
        <end position="261"/>
    </location>
</feature>
<dbReference type="GO" id="GO:0006310">
    <property type="term" value="P:DNA recombination"/>
    <property type="evidence" value="ECO:0007669"/>
    <property type="project" value="InterPro"/>
</dbReference>
<reference evidence="3" key="3">
    <citation type="submission" date="2020-01" db="EMBL/GenBank/DDBJ databases">
        <authorList>
            <consortium name="NCBI Pathogen Detection Project"/>
        </authorList>
    </citation>
    <scope>NUCLEOTIDE SEQUENCE</scope>
    <source>
        <strain evidence="3">CFIAFB20130012</strain>
    </source>
</reference>
<dbReference type="AlphaFoldDB" id="A0A3T1YJU0"/>
<dbReference type="Pfam" id="PF03837">
    <property type="entry name" value="RecT"/>
    <property type="match status" value="1"/>
</dbReference>
<gene>
    <name evidence="2" type="primary">bet</name>
    <name evidence="2" type="ORF">A8L61_10060</name>
    <name evidence="3" type="ORF">GYR60_06700</name>
</gene>
<dbReference type="RefSeq" id="WP_003731480.1">
    <property type="nucleotide sequence ID" value="NC_021826.1"/>
</dbReference>
<proteinExistence type="predicted"/>
<dbReference type="NCBIfam" id="TIGR01913">
    <property type="entry name" value="bet_lambda"/>
    <property type="match status" value="1"/>
</dbReference>
<protein>
    <submittedName>
        <fullName evidence="2">Phage recombination protein Bet</fullName>
    </submittedName>
</protein>
<accession>A0A3T1YJU0</accession>
<dbReference type="InterPro" id="IPR018330">
    <property type="entry name" value="RecT_fam"/>
</dbReference>
<comment type="caution">
    <text evidence="2">The sequence shown here is derived from an EMBL/GenBank/DDBJ whole genome shotgun (WGS) entry which is preliminary data.</text>
</comment>
<dbReference type="InterPro" id="IPR010183">
    <property type="entry name" value="Phage_lambda_Bet"/>
</dbReference>
<organism evidence="2 4">
    <name type="scientific">Listeria monocytogenes</name>
    <dbReference type="NCBI Taxonomy" id="1639"/>
    <lineage>
        <taxon>Bacteria</taxon>
        <taxon>Bacillati</taxon>
        <taxon>Bacillota</taxon>
        <taxon>Bacilli</taxon>
        <taxon>Bacillales</taxon>
        <taxon>Listeriaceae</taxon>
        <taxon>Listeria</taxon>
    </lineage>
</organism>
<evidence type="ECO:0000313" key="5">
    <source>
        <dbReference type="Proteomes" id="UP000840197"/>
    </source>
</evidence>
<reference evidence="2 4" key="2">
    <citation type="submission" date="2018-06" db="EMBL/GenBank/DDBJ databases">
        <authorList>
            <consortium name="PulseNet: The National Subtyping Network for Foodborne Disease Surveillance"/>
            <person name="Tarr C.L."/>
            <person name="Trees E."/>
            <person name="Katz L.S."/>
            <person name="Carleton-Romer H.A."/>
            <person name="Stroika S."/>
            <person name="Kucerova Z."/>
            <person name="Roache K.F."/>
            <person name="Sabol A.L."/>
            <person name="Besser J."/>
            <person name="Gerner-Smidt P."/>
        </authorList>
    </citation>
    <scope>NUCLEOTIDE SEQUENCE [LARGE SCALE GENOMIC DNA]</scope>
    <source>
        <strain evidence="2 4">PNUSAL002180</strain>
    </source>
</reference>
<sequence length="261" mass="29612">MMAKENYSDPNGKLLNSITTFEVNGEEVKLSGNIIRDYLVSGNAEVTDQEIIMFLQLCKYQKLNPFLNEAYLVKFKNTKGPDKPAQIIVSKEAFMKRAETHEQYDGFEAGVIVERGGEIIELEGAVSLASDKLLGGWAKVFRKDRNRPVSVRISEKEFNKRQSTWNTMPLTMMRKTAVVNAMREAFPDNLGAMYTEEEQGSLQNTETSVQQEIKQNANAEVLDIPSQQNEVPDFKEVREPEHVEMPPIYGEQQSTPPARPY</sequence>
<evidence type="ECO:0000313" key="2">
    <source>
        <dbReference type="EMBL" id="EAG0867618.1"/>
    </source>
</evidence>
<dbReference type="Proteomes" id="UP000358545">
    <property type="component" value="Unassembled WGS sequence"/>
</dbReference>
<dbReference type="Proteomes" id="UP000840197">
    <property type="component" value="Unassembled WGS sequence"/>
</dbReference>
<dbReference type="GO" id="GO:0003677">
    <property type="term" value="F:DNA binding"/>
    <property type="evidence" value="ECO:0007669"/>
    <property type="project" value="InterPro"/>
</dbReference>
<feature type="region of interest" description="Disordered" evidence="1">
    <location>
        <begin position="219"/>
        <end position="261"/>
    </location>
</feature>
<dbReference type="EMBL" id="DAAIHR010000005">
    <property type="protein sequence ID" value="HAB8398208.1"/>
    <property type="molecule type" value="Genomic_DNA"/>
</dbReference>
<evidence type="ECO:0000313" key="3">
    <source>
        <dbReference type="EMBL" id="HAB8398208.1"/>
    </source>
</evidence>
<feature type="compositionally biased region" description="Basic and acidic residues" evidence="1">
    <location>
        <begin position="232"/>
        <end position="244"/>
    </location>
</feature>
<dbReference type="EMBL" id="AABAGT010000014">
    <property type="protein sequence ID" value="EAG0867618.1"/>
    <property type="molecule type" value="Genomic_DNA"/>
</dbReference>
<reference evidence="3 5" key="1">
    <citation type="journal article" date="2018" name="Genome Biol.">
        <title>SKESA: strategic k-mer extension for scrupulous assemblies.</title>
        <authorList>
            <person name="Souvorov A."/>
            <person name="Agarwala R."/>
            <person name="Lipman D.J."/>
        </authorList>
    </citation>
    <scope>NUCLEOTIDE SEQUENCE [LARGE SCALE GENOMIC DNA]</scope>
    <source>
        <strain evidence="3 5">CFIAFB20130012</strain>
    </source>
</reference>
<name>A0A3T1YJU0_LISMN</name>
<evidence type="ECO:0000313" key="4">
    <source>
        <dbReference type="Proteomes" id="UP000358545"/>
    </source>
</evidence>